<accession>A0A1H1TML7</accession>
<evidence type="ECO:0000256" key="1">
    <source>
        <dbReference type="SAM" id="SignalP"/>
    </source>
</evidence>
<dbReference type="Proteomes" id="UP000199679">
    <property type="component" value="Chromosome I"/>
</dbReference>
<sequence length="131" mass="14812">MRFIYLSSVVILFIFTAAFQSDKIDNIAGFIKQGNTPEIVKLCASTVEMTVMGQENTYSKRQVEDALNNFFSKNKPQHVQLLHKVNSNQKFLFGVVILKSTGGTYRIAYTLNETEGAMKIIELRIEAEKAK</sequence>
<dbReference type="STRING" id="652787.SAMN05216490_1480"/>
<evidence type="ECO:0000313" key="2">
    <source>
        <dbReference type="EMBL" id="SDS61575.1"/>
    </source>
</evidence>
<name>A0A1H1TML7_MUCMA</name>
<dbReference type="Gene3D" id="3.10.450.50">
    <property type="match status" value="1"/>
</dbReference>
<dbReference type="EMBL" id="LT629740">
    <property type="protein sequence ID" value="SDS61575.1"/>
    <property type="molecule type" value="Genomic_DNA"/>
</dbReference>
<dbReference type="OrthoDB" id="1524766at2"/>
<keyword evidence="1" id="KW-0732">Signal</keyword>
<dbReference type="InterPro" id="IPR031977">
    <property type="entry name" value="DUF4783"/>
</dbReference>
<reference evidence="2 3" key="1">
    <citation type="submission" date="2016-10" db="EMBL/GenBank/DDBJ databases">
        <authorList>
            <person name="de Groot N.N."/>
        </authorList>
    </citation>
    <scope>NUCLEOTIDE SEQUENCE [LARGE SCALE GENOMIC DNA]</scope>
    <source>
        <strain evidence="2 3">MP1X4</strain>
    </source>
</reference>
<keyword evidence="3" id="KW-1185">Reference proteome</keyword>
<evidence type="ECO:0008006" key="4">
    <source>
        <dbReference type="Google" id="ProtNLM"/>
    </source>
</evidence>
<proteinExistence type="predicted"/>
<dbReference type="RefSeq" id="WP_091370798.1">
    <property type="nucleotide sequence ID" value="NZ_LT629740.1"/>
</dbReference>
<feature type="chain" id="PRO_5009261286" description="DUF4783 domain-containing protein" evidence="1">
    <location>
        <begin position="21"/>
        <end position="131"/>
    </location>
</feature>
<protein>
    <recommendedName>
        <fullName evidence="4">DUF4783 domain-containing protein</fullName>
    </recommendedName>
</protein>
<dbReference type="AlphaFoldDB" id="A0A1H1TML7"/>
<feature type="signal peptide" evidence="1">
    <location>
        <begin position="1"/>
        <end position="20"/>
    </location>
</feature>
<gene>
    <name evidence="2" type="ORF">SAMN05216490_1480</name>
</gene>
<dbReference type="Pfam" id="PF16022">
    <property type="entry name" value="DUF4783"/>
    <property type="match status" value="1"/>
</dbReference>
<evidence type="ECO:0000313" key="3">
    <source>
        <dbReference type="Proteomes" id="UP000199679"/>
    </source>
</evidence>
<organism evidence="2 3">
    <name type="scientific">Mucilaginibacter mallensis</name>
    <dbReference type="NCBI Taxonomy" id="652787"/>
    <lineage>
        <taxon>Bacteria</taxon>
        <taxon>Pseudomonadati</taxon>
        <taxon>Bacteroidota</taxon>
        <taxon>Sphingobacteriia</taxon>
        <taxon>Sphingobacteriales</taxon>
        <taxon>Sphingobacteriaceae</taxon>
        <taxon>Mucilaginibacter</taxon>
    </lineage>
</organism>